<evidence type="ECO:0000313" key="2">
    <source>
        <dbReference type="Proteomes" id="UP000198104"/>
    </source>
</evidence>
<evidence type="ECO:0000313" key="1">
    <source>
        <dbReference type="EMBL" id="OWS71272.1"/>
    </source>
</evidence>
<dbReference type="EMBL" id="NGUO01000011">
    <property type="protein sequence ID" value="OWS71272.1"/>
    <property type="molecule type" value="Genomic_DNA"/>
</dbReference>
<organism evidence="1 2">
    <name type="scientific">Polynucleobacter aenigmaticus</name>
    <dbReference type="NCBI Taxonomy" id="1743164"/>
    <lineage>
        <taxon>Bacteria</taxon>
        <taxon>Pseudomonadati</taxon>
        <taxon>Pseudomonadota</taxon>
        <taxon>Betaproteobacteria</taxon>
        <taxon>Burkholderiales</taxon>
        <taxon>Burkholderiaceae</taxon>
        <taxon>Polynucleobacter</taxon>
    </lineage>
</organism>
<comment type="caution">
    <text evidence="1">The sequence shown here is derived from an EMBL/GenBank/DDBJ whole genome shotgun (WGS) entry which is preliminary data.</text>
</comment>
<dbReference type="RefSeq" id="WP_088527684.1">
    <property type="nucleotide sequence ID" value="NZ_NGUO01000011.1"/>
</dbReference>
<dbReference type="InterPro" id="IPR024487">
    <property type="entry name" value="CBP_BcsR"/>
</dbReference>
<protein>
    <submittedName>
        <fullName evidence="1">Uncharacterized protein</fullName>
    </submittedName>
</protein>
<reference evidence="1 2" key="1">
    <citation type="submission" date="2017-05" db="EMBL/GenBank/DDBJ databases">
        <title>Polynucleobacter sp. MWH-K35W1 isolated from the permanently anoxic monimolimnion of a meromictic lake.</title>
        <authorList>
            <person name="Hahn M.W."/>
        </authorList>
    </citation>
    <scope>NUCLEOTIDE SEQUENCE [LARGE SCALE GENOMIC DNA]</scope>
    <source>
        <strain evidence="1 2">MWH-K35W1</strain>
    </source>
</reference>
<gene>
    <name evidence="1" type="ORF">CBI30_07445</name>
</gene>
<keyword evidence="2" id="KW-1185">Reference proteome</keyword>
<dbReference type="Proteomes" id="UP000198104">
    <property type="component" value="Unassembled WGS sequence"/>
</dbReference>
<dbReference type="Pfam" id="PF10945">
    <property type="entry name" value="CBP_BcsR"/>
    <property type="match status" value="1"/>
</dbReference>
<dbReference type="AlphaFoldDB" id="A0A254Q6Y4"/>
<accession>A0A254Q6Y4</accession>
<dbReference type="OrthoDB" id="8812063at2"/>
<proteinExistence type="predicted"/>
<name>A0A254Q6Y4_9BURK</name>
<sequence length="153" mass="17005">MKQISDVESLYKTIEQNPEGYQEIVKTEQANLSLGRWPLISAIHEMDNSKEAHTIHPKAAIKSAQVPQRVVEQIITQTVLTTKEEIRVTTDEEVMAVEPLATQPLPVSPILETQAIKPVQLNKALNALVVDTAHIKSASSESISSLFKRLKRS</sequence>